<name>A0A4V3ENH9_9ACTN</name>
<evidence type="ECO:0000313" key="2">
    <source>
        <dbReference type="EMBL" id="TDT33838.1"/>
    </source>
</evidence>
<comment type="caution">
    <text evidence="2">The sequence shown here is derived from an EMBL/GenBank/DDBJ whole genome shotgun (WGS) entry which is preliminary data.</text>
</comment>
<gene>
    <name evidence="2" type="ORF">CLV29_1473</name>
</gene>
<dbReference type="OrthoDB" id="5193042at2"/>
<accession>A0A4V3ENH9</accession>
<keyword evidence="3" id="KW-1185">Reference proteome</keyword>
<sequence>MLVINRFRVTDAQRSEFDSRMATVIEVLSDKPGLVSIDLLRNLDEPELWVLASRWADVGSYRRALGGYESKLSVVPVLSMAIDEPSAYGTIEAVGENRPRGS</sequence>
<dbReference type="AlphaFoldDB" id="A0A4V3ENH9"/>
<reference evidence="2 3" key="1">
    <citation type="submission" date="2019-03" db="EMBL/GenBank/DDBJ databases">
        <title>Genomic Encyclopedia of Archaeal and Bacterial Type Strains, Phase II (KMG-II): from individual species to whole genera.</title>
        <authorList>
            <person name="Goeker M."/>
        </authorList>
    </citation>
    <scope>NUCLEOTIDE SEQUENCE [LARGE SCALE GENOMIC DNA]</scope>
    <source>
        <strain evidence="2 3">DSM 24323</strain>
    </source>
</reference>
<dbReference type="InterPro" id="IPR011008">
    <property type="entry name" value="Dimeric_a/b-barrel"/>
</dbReference>
<dbReference type="Pfam" id="PF03992">
    <property type="entry name" value="ABM"/>
    <property type="match status" value="1"/>
</dbReference>
<dbReference type="Gene3D" id="3.30.70.100">
    <property type="match status" value="1"/>
</dbReference>
<dbReference type="EMBL" id="SOAW01000001">
    <property type="protein sequence ID" value="TDT33838.1"/>
    <property type="molecule type" value="Genomic_DNA"/>
</dbReference>
<keyword evidence="2" id="KW-0503">Monooxygenase</keyword>
<organism evidence="2 3">
    <name type="scientific">Naumannella halotolerans</name>
    <dbReference type="NCBI Taxonomy" id="993414"/>
    <lineage>
        <taxon>Bacteria</taxon>
        <taxon>Bacillati</taxon>
        <taxon>Actinomycetota</taxon>
        <taxon>Actinomycetes</taxon>
        <taxon>Propionibacteriales</taxon>
        <taxon>Propionibacteriaceae</taxon>
        <taxon>Naumannella</taxon>
    </lineage>
</organism>
<proteinExistence type="predicted"/>
<dbReference type="SUPFAM" id="SSF54909">
    <property type="entry name" value="Dimeric alpha+beta barrel"/>
    <property type="match status" value="1"/>
</dbReference>
<evidence type="ECO:0000313" key="3">
    <source>
        <dbReference type="Proteomes" id="UP000295371"/>
    </source>
</evidence>
<dbReference type="PROSITE" id="PS51725">
    <property type="entry name" value="ABM"/>
    <property type="match status" value="1"/>
</dbReference>
<dbReference type="Proteomes" id="UP000295371">
    <property type="component" value="Unassembled WGS sequence"/>
</dbReference>
<dbReference type="RefSeq" id="WP_133754285.1">
    <property type="nucleotide sequence ID" value="NZ_CP171129.1"/>
</dbReference>
<dbReference type="GO" id="GO:0004497">
    <property type="term" value="F:monooxygenase activity"/>
    <property type="evidence" value="ECO:0007669"/>
    <property type="project" value="UniProtKB-KW"/>
</dbReference>
<dbReference type="InterPro" id="IPR007138">
    <property type="entry name" value="ABM_dom"/>
</dbReference>
<keyword evidence="2" id="KW-0560">Oxidoreductase</keyword>
<protein>
    <submittedName>
        <fullName evidence="2">Antibiotic biosynthesis monooxygenase</fullName>
    </submittedName>
</protein>
<feature type="domain" description="ABM" evidence="1">
    <location>
        <begin position="1"/>
        <end position="91"/>
    </location>
</feature>
<evidence type="ECO:0000259" key="1">
    <source>
        <dbReference type="PROSITE" id="PS51725"/>
    </source>
</evidence>